<dbReference type="SUPFAM" id="SSF49464">
    <property type="entry name" value="Carboxypeptidase regulatory domain-like"/>
    <property type="match status" value="1"/>
</dbReference>
<dbReference type="InterPro" id="IPR008969">
    <property type="entry name" value="CarboxyPept-like_regulatory"/>
</dbReference>
<feature type="signal peptide" evidence="2">
    <location>
        <begin position="1"/>
        <end position="21"/>
    </location>
</feature>
<accession>A0ABY4G4H2</accession>
<feature type="region of interest" description="Disordered" evidence="1">
    <location>
        <begin position="22"/>
        <end position="54"/>
    </location>
</feature>
<evidence type="ECO:0000256" key="2">
    <source>
        <dbReference type="SAM" id="SignalP"/>
    </source>
</evidence>
<keyword evidence="2" id="KW-0732">Signal</keyword>
<dbReference type="Proteomes" id="UP000830401">
    <property type="component" value="Chromosome"/>
</dbReference>
<dbReference type="RefSeq" id="WP_245119728.1">
    <property type="nucleotide sequence ID" value="NZ_CP095061.1"/>
</dbReference>
<sequence>MNKLLLTSLSLASLLTGAETALGQTAPPAGTPPAGARPAATPAPRLALPETPKGAGRVTGTVLDAATKKPVQFATVALLPATGETPIDGTACDERGRFALKGLAPGAYRVQISFLGYGNRTENVTVSDGTTDLGSISLTATTQKLGEVTVTGERDVIETKPDRIVYNAEKDITNTGVRRRMYCAKCRC</sequence>
<keyword evidence="4" id="KW-1185">Reference proteome</keyword>
<protein>
    <submittedName>
        <fullName evidence="3">Carboxypeptidase-like regulatory domain-containing protein</fullName>
    </submittedName>
</protein>
<proteinExistence type="predicted"/>
<feature type="compositionally biased region" description="Low complexity" evidence="1">
    <location>
        <begin position="22"/>
        <end position="52"/>
    </location>
</feature>
<dbReference type="EMBL" id="CP095061">
    <property type="protein sequence ID" value="UOQ65747.1"/>
    <property type="molecule type" value="Genomic_DNA"/>
</dbReference>
<evidence type="ECO:0000313" key="4">
    <source>
        <dbReference type="Proteomes" id="UP000830401"/>
    </source>
</evidence>
<dbReference type="Pfam" id="PF13620">
    <property type="entry name" value="CarboxypepD_reg"/>
    <property type="match status" value="1"/>
</dbReference>
<evidence type="ECO:0000313" key="3">
    <source>
        <dbReference type="EMBL" id="UOQ65747.1"/>
    </source>
</evidence>
<organism evidence="3 4">
    <name type="scientific">Hymenobacter volaticus</name>
    <dbReference type="NCBI Taxonomy" id="2932254"/>
    <lineage>
        <taxon>Bacteria</taxon>
        <taxon>Pseudomonadati</taxon>
        <taxon>Bacteroidota</taxon>
        <taxon>Cytophagia</taxon>
        <taxon>Cytophagales</taxon>
        <taxon>Hymenobacteraceae</taxon>
        <taxon>Hymenobacter</taxon>
    </lineage>
</organism>
<name>A0ABY4G4H2_9BACT</name>
<reference evidence="3" key="1">
    <citation type="submission" date="2022-04" db="EMBL/GenBank/DDBJ databases">
        <title>Hymenobacter sp. isolated from the air.</title>
        <authorList>
            <person name="Won M."/>
            <person name="Lee C.-M."/>
            <person name="Woen H.-Y."/>
            <person name="Kwon S.-W."/>
        </authorList>
    </citation>
    <scope>NUCLEOTIDE SEQUENCE</scope>
    <source>
        <strain evidence="3">5420S-77</strain>
    </source>
</reference>
<dbReference type="Gene3D" id="2.60.40.1120">
    <property type="entry name" value="Carboxypeptidase-like, regulatory domain"/>
    <property type="match status" value="1"/>
</dbReference>
<evidence type="ECO:0000256" key="1">
    <source>
        <dbReference type="SAM" id="MobiDB-lite"/>
    </source>
</evidence>
<feature type="chain" id="PRO_5047350770" evidence="2">
    <location>
        <begin position="22"/>
        <end position="188"/>
    </location>
</feature>
<gene>
    <name evidence="3" type="ORF">MUN86_19805</name>
</gene>